<dbReference type="CDD" id="cd13925">
    <property type="entry name" value="RPF"/>
    <property type="match status" value="1"/>
</dbReference>
<comment type="similarity">
    <text evidence="1">Belongs to the transglycosylase family. Rpf subfamily.</text>
</comment>
<feature type="signal peptide" evidence="4">
    <location>
        <begin position="1"/>
        <end position="18"/>
    </location>
</feature>
<dbReference type="Pfam" id="PF01476">
    <property type="entry name" value="LysM"/>
    <property type="match status" value="1"/>
</dbReference>
<dbReference type="InterPro" id="IPR010618">
    <property type="entry name" value="RPF"/>
</dbReference>
<gene>
    <name evidence="6" type="ORF">QWM81_03500</name>
</gene>
<feature type="compositionally biased region" description="Gly residues" evidence="3">
    <location>
        <begin position="221"/>
        <end position="232"/>
    </location>
</feature>
<feature type="chain" id="PRO_5047020769" evidence="4">
    <location>
        <begin position="19"/>
        <end position="311"/>
    </location>
</feature>
<dbReference type="InterPro" id="IPR052196">
    <property type="entry name" value="Bact_Kbp"/>
</dbReference>
<dbReference type="Gene3D" id="1.10.530.10">
    <property type="match status" value="1"/>
</dbReference>
<dbReference type="PANTHER" id="PTHR34700:SF4">
    <property type="entry name" value="PHAGE-LIKE ELEMENT PBSX PROTEIN XKDP"/>
    <property type="match status" value="1"/>
</dbReference>
<protein>
    <submittedName>
        <fullName evidence="6">Transglycosylase family protein</fullName>
    </submittedName>
</protein>
<dbReference type="PANTHER" id="PTHR34700">
    <property type="entry name" value="POTASSIUM BINDING PROTEIN KBP"/>
    <property type="match status" value="1"/>
</dbReference>
<dbReference type="SUPFAM" id="SSF54106">
    <property type="entry name" value="LysM domain"/>
    <property type="match status" value="1"/>
</dbReference>
<feature type="compositionally biased region" description="Low complexity" evidence="3">
    <location>
        <begin position="143"/>
        <end position="171"/>
    </location>
</feature>
<dbReference type="Proteomes" id="UP001174050">
    <property type="component" value="Unassembled WGS sequence"/>
</dbReference>
<feature type="region of interest" description="Disordered" evidence="3">
    <location>
        <begin position="105"/>
        <end position="264"/>
    </location>
</feature>
<comment type="caution">
    <text evidence="6">The sequence shown here is derived from an EMBL/GenBank/DDBJ whole genome shotgun (WGS) entry which is preliminary data.</text>
</comment>
<feature type="domain" description="LysM" evidence="5">
    <location>
        <begin position="257"/>
        <end position="306"/>
    </location>
</feature>
<feature type="compositionally biased region" description="Low complexity" evidence="3">
    <location>
        <begin position="114"/>
        <end position="126"/>
    </location>
</feature>
<dbReference type="PROSITE" id="PS51782">
    <property type="entry name" value="LYSM"/>
    <property type="match status" value="1"/>
</dbReference>
<dbReference type="SMART" id="SM00257">
    <property type="entry name" value="LysM"/>
    <property type="match status" value="1"/>
</dbReference>
<dbReference type="RefSeq" id="WP_290109960.1">
    <property type="nucleotide sequence ID" value="NZ_JAUEPL010000003.1"/>
</dbReference>
<dbReference type="InterPro" id="IPR023346">
    <property type="entry name" value="Lysozyme-like_dom_sf"/>
</dbReference>
<evidence type="ECO:0000313" key="7">
    <source>
        <dbReference type="Proteomes" id="UP001174050"/>
    </source>
</evidence>
<dbReference type="CDD" id="cd00118">
    <property type="entry name" value="LysM"/>
    <property type="match status" value="1"/>
</dbReference>
<feature type="compositionally biased region" description="Basic and acidic residues" evidence="3">
    <location>
        <begin position="236"/>
        <end position="248"/>
    </location>
</feature>
<name>A0ABT7Z1J1_9ACTN</name>
<evidence type="ECO:0000313" key="6">
    <source>
        <dbReference type="EMBL" id="MDN3293127.1"/>
    </source>
</evidence>
<proteinExistence type="inferred from homology"/>
<dbReference type="SUPFAM" id="SSF53955">
    <property type="entry name" value="Lysozyme-like"/>
    <property type="match status" value="1"/>
</dbReference>
<keyword evidence="2" id="KW-0378">Hydrolase</keyword>
<dbReference type="Gene3D" id="3.10.350.10">
    <property type="entry name" value="LysM domain"/>
    <property type="match status" value="1"/>
</dbReference>
<evidence type="ECO:0000259" key="5">
    <source>
        <dbReference type="PROSITE" id="PS51782"/>
    </source>
</evidence>
<evidence type="ECO:0000256" key="2">
    <source>
        <dbReference type="ARBA" id="ARBA00022801"/>
    </source>
</evidence>
<keyword evidence="4" id="KW-0732">Signal</keyword>
<dbReference type="InterPro" id="IPR036779">
    <property type="entry name" value="LysM_dom_sf"/>
</dbReference>
<feature type="compositionally biased region" description="Low complexity" evidence="3">
    <location>
        <begin position="186"/>
        <end position="195"/>
    </location>
</feature>
<keyword evidence="7" id="KW-1185">Reference proteome</keyword>
<sequence length="311" mass="30170">MTGSAIALPLLGAGSASAADAATWDKVAECESGGMWSADLGNGFYGGLQMSQETWESYGGLAHAPRPDLASRGEQIDVAEKVYAATGVKTWETCAPIAGLGGATETSGPALGLTPTETAPTAPEPTRSTDPAAPSGLPDVLEAPEAPAASAPAGAGAPAGTAPASPAPAGGPATGTGKHRGETAPEETPATEPGSPGSPGAPGSSGTPGTSGAPYDPAAPQGGGATGAGEAGTGRETGDRPSRGDGATRDPGAVEPGAYTVRPGDSLWVIADEQQVPGGWSALYEANREAVGADPDLILPGQSLDLTAAQE</sequence>
<organism evidence="6 7">
    <name type="scientific">Streptomyces ficellus</name>
    <dbReference type="NCBI Taxonomy" id="1977088"/>
    <lineage>
        <taxon>Bacteria</taxon>
        <taxon>Bacillati</taxon>
        <taxon>Actinomycetota</taxon>
        <taxon>Actinomycetes</taxon>
        <taxon>Kitasatosporales</taxon>
        <taxon>Streptomycetaceae</taxon>
        <taxon>Streptomyces</taxon>
    </lineage>
</organism>
<reference evidence="6" key="1">
    <citation type="submission" date="2023-06" db="EMBL/GenBank/DDBJ databases">
        <title>WGS-Sequencing of Streptomyces ficellus isolate 21 collected from sand in Gara Djebilet Iron Mine in Algeria.</title>
        <authorList>
            <person name="Zegers G.P."/>
            <person name="Gomez A."/>
            <person name="Gueddou A."/>
            <person name="Zahara A.F."/>
            <person name="Worth M."/>
            <person name="Sevigny J.L."/>
            <person name="Tisa L."/>
        </authorList>
    </citation>
    <scope>NUCLEOTIDE SEQUENCE</scope>
    <source>
        <strain evidence="6">AS11</strain>
    </source>
</reference>
<accession>A0ABT7Z1J1</accession>
<feature type="compositionally biased region" description="Low complexity" evidence="3">
    <location>
        <begin position="201"/>
        <end position="214"/>
    </location>
</feature>
<dbReference type="EMBL" id="JAUEPL010000003">
    <property type="protein sequence ID" value="MDN3293127.1"/>
    <property type="molecule type" value="Genomic_DNA"/>
</dbReference>
<dbReference type="Pfam" id="PF06737">
    <property type="entry name" value="Transglycosylas"/>
    <property type="match status" value="1"/>
</dbReference>
<evidence type="ECO:0000256" key="3">
    <source>
        <dbReference type="SAM" id="MobiDB-lite"/>
    </source>
</evidence>
<evidence type="ECO:0000256" key="1">
    <source>
        <dbReference type="ARBA" id="ARBA00010830"/>
    </source>
</evidence>
<dbReference type="InterPro" id="IPR018392">
    <property type="entry name" value="LysM"/>
</dbReference>
<evidence type="ECO:0000256" key="4">
    <source>
        <dbReference type="SAM" id="SignalP"/>
    </source>
</evidence>